<feature type="domain" description="SUN" evidence="8">
    <location>
        <begin position="256"/>
        <end position="465"/>
    </location>
</feature>
<evidence type="ECO:0000313" key="9">
    <source>
        <dbReference type="EMBL" id="OEJ86040.1"/>
    </source>
</evidence>
<dbReference type="PANTHER" id="PTHR12953:SF0">
    <property type="entry name" value="SUN DOMAIN-CONTAINING OSSIFICATION FACTOR"/>
    <property type="match status" value="1"/>
</dbReference>
<dbReference type="GO" id="GO:0005737">
    <property type="term" value="C:cytoplasm"/>
    <property type="evidence" value="ECO:0007669"/>
    <property type="project" value="TreeGrafter"/>
</dbReference>
<protein>
    <submittedName>
        <fullName evidence="9">Uncharacterized protein SLP1</fullName>
    </submittedName>
</protein>
<keyword evidence="7" id="KW-0732">Signal</keyword>
<evidence type="ECO:0000256" key="7">
    <source>
        <dbReference type="SAM" id="SignalP"/>
    </source>
</evidence>
<organism evidence="9 10">
    <name type="scientific">Hanseniaspora osmophila</name>
    <dbReference type="NCBI Taxonomy" id="56408"/>
    <lineage>
        <taxon>Eukaryota</taxon>
        <taxon>Fungi</taxon>
        <taxon>Dikarya</taxon>
        <taxon>Ascomycota</taxon>
        <taxon>Saccharomycotina</taxon>
        <taxon>Saccharomycetes</taxon>
        <taxon>Saccharomycodales</taxon>
        <taxon>Saccharomycodaceae</taxon>
        <taxon>Hanseniaspora</taxon>
    </lineage>
</organism>
<keyword evidence="10" id="KW-1185">Reference proteome</keyword>
<feature type="transmembrane region" description="Helical" evidence="6">
    <location>
        <begin position="713"/>
        <end position="731"/>
    </location>
</feature>
<evidence type="ECO:0000259" key="8">
    <source>
        <dbReference type="PROSITE" id="PS51469"/>
    </source>
</evidence>
<dbReference type="PANTHER" id="PTHR12953">
    <property type="entry name" value="MEMBRANE PROTEIN CH1 RELATED"/>
    <property type="match status" value="1"/>
</dbReference>
<evidence type="ECO:0000256" key="6">
    <source>
        <dbReference type="SAM" id="Phobius"/>
    </source>
</evidence>
<proteinExistence type="predicted"/>
<dbReference type="EMBL" id="LPNM01000006">
    <property type="protein sequence ID" value="OEJ86040.1"/>
    <property type="molecule type" value="Genomic_DNA"/>
</dbReference>
<dbReference type="OrthoDB" id="266334at2759"/>
<evidence type="ECO:0000256" key="3">
    <source>
        <dbReference type="ARBA" id="ARBA00022989"/>
    </source>
</evidence>
<dbReference type="PROSITE" id="PS51469">
    <property type="entry name" value="SUN"/>
    <property type="match status" value="1"/>
</dbReference>
<dbReference type="InterPro" id="IPR045120">
    <property type="entry name" value="Suco/Slp1-like"/>
</dbReference>
<dbReference type="Pfam" id="PF07738">
    <property type="entry name" value="Sad1_UNC"/>
    <property type="match status" value="2"/>
</dbReference>
<dbReference type="GO" id="GO:0034975">
    <property type="term" value="P:protein folding in endoplasmic reticulum"/>
    <property type="evidence" value="ECO:0007669"/>
    <property type="project" value="TreeGrafter"/>
</dbReference>
<feature type="compositionally biased region" description="Polar residues" evidence="5">
    <location>
        <begin position="165"/>
        <end position="205"/>
    </location>
</feature>
<sequence>MHLNSVWKYLIILLTQTKYASADSDDGTQLTDFPPIQQDMAVENASTSHVEQLAIASTFASSESKNHFSMKALSSFPLSTSPTKKSDQPDCTLFTSQDLQDSTTFTSSSSGDQSSMFVEVVTGLQPPLTTPKEELTFNSMLSTIIGESVIQPNSSTHLRKEQQVRKNVTHSTEYPLDNVNTSQADGDQQKSQFEESSASFEDWQSGNEKKDFEVQRLEEVGPDHLAFVDHSDPLAGAIGEEMELDFDYLTSDEPSGSKKSTQSVSQVYVEDEGKIYKKKFNFASLDCAATIVASNKEAQSALSILQENKDKSLLFPCNIQSTKFVVIELCEDILVEEIEIANFEFFSATFEKIKVMASDRYPVLKHSNGNANCSCEPALQDVGSMLGSQNSSSVIPGTKKTNDNCCTGGWRVLGEFTANDTMDVQKFAIQDPQLWAKYLRVEIISHYGDEFYCPISVLRVHGKTMMDEFKQEEQIYYDEQQKGMDSELHHVEQQDEDIPKQSTTTEDLNDECFVYEGGGENLDDELFISNNLLLQYQSNVFLSNNSDNSSEKINQKICLAEFPYVKFDDFIKKNDKNSSSNGPGLQAPLQSNHRVLNSGSSAEESIFKNIMKRLSLLESNATLSIMYLEEQSKMLSQSFGRLETKYAQIMEDVVSSINSTMALNIEIMNNIVDNIRVNNELLIEKEMNAMHTEIGERINKLRRFEDELSFVKHLMYGIVIVSSFLLVYVLVTREAYLMNHLESEDSEGWYDSAGGSTSPFVRANKKFWGRIMTPSGKSKNTDALKSRGNNVDLETETSNLKRCHSVCSVSSGSSGGVENTGDVVSVGSDIDM</sequence>
<dbReference type="GO" id="GO:0012505">
    <property type="term" value="C:endomembrane system"/>
    <property type="evidence" value="ECO:0007669"/>
    <property type="project" value="UniProtKB-SubCell"/>
</dbReference>
<dbReference type="STRING" id="56408.A0A1E5RGK2"/>
<accession>A0A1E5RGK2</accession>
<dbReference type="GO" id="GO:0016020">
    <property type="term" value="C:membrane"/>
    <property type="evidence" value="ECO:0007669"/>
    <property type="project" value="InterPro"/>
</dbReference>
<reference evidence="10" key="1">
    <citation type="journal article" date="2016" name="Genome Announc.">
        <title>Genome sequences of three species of Hanseniaspora isolated from spontaneous wine fermentations.</title>
        <authorList>
            <person name="Sternes P.R."/>
            <person name="Lee D."/>
            <person name="Kutyna D.R."/>
            <person name="Borneman A.R."/>
        </authorList>
    </citation>
    <scope>NUCLEOTIDE SEQUENCE [LARGE SCALE GENOMIC DNA]</scope>
    <source>
        <strain evidence="10">AWRI3579</strain>
    </source>
</reference>
<dbReference type="FunCoup" id="A0A1E5RGK2">
    <property type="interactions" value="54"/>
</dbReference>
<evidence type="ECO:0000256" key="4">
    <source>
        <dbReference type="ARBA" id="ARBA00023136"/>
    </source>
</evidence>
<feature type="region of interest" description="Disordered" evidence="5">
    <location>
        <begin position="152"/>
        <end position="205"/>
    </location>
</feature>
<evidence type="ECO:0000313" key="10">
    <source>
        <dbReference type="Proteomes" id="UP000095728"/>
    </source>
</evidence>
<keyword evidence="3 6" id="KW-1133">Transmembrane helix</keyword>
<feature type="chain" id="PRO_5009184738" evidence="7">
    <location>
        <begin position="23"/>
        <end position="832"/>
    </location>
</feature>
<name>A0A1E5RGK2_9ASCO</name>
<dbReference type="InterPro" id="IPR012919">
    <property type="entry name" value="SUN_dom"/>
</dbReference>
<evidence type="ECO:0000256" key="1">
    <source>
        <dbReference type="ARBA" id="ARBA00004308"/>
    </source>
</evidence>
<keyword evidence="4 6" id="KW-0472">Membrane</keyword>
<keyword evidence="2 6" id="KW-0812">Transmembrane</keyword>
<comment type="subcellular location">
    <subcellularLocation>
        <location evidence="1">Endomembrane system</location>
    </subcellularLocation>
</comment>
<dbReference type="InParanoid" id="A0A1E5RGK2"/>
<feature type="region of interest" description="Disordered" evidence="5">
    <location>
        <begin position="810"/>
        <end position="832"/>
    </location>
</feature>
<evidence type="ECO:0000256" key="5">
    <source>
        <dbReference type="SAM" id="MobiDB-lite"/>
    </source>
</evidence>
<gene>
    <name evidence="9" type="ORF">AWRI3579_g1587</name>
</gene>
<dbReference type="AlphaFoldDB" id="A0A1E5RGK2"/>
<evidence type="ECO:0000256" key="2">
    <source>
        <dbReference type="ARBA" id="ARBA00022692"/>
    </source>
</evidence>
<comment type="caution">
    <text evidence="9">The sequence shown here is derived from an EMBL/GenBank/DDBJ whole genome shotgun (WGS) entry which is preliminary data.</text>
</comment>
<dbReference type="Proteomes" id="UP000095728">
    <property type="component" value="Unassembled WGS sequence"/>
</dbReference>
<feature type="signal peptide" evidence="7">
    <location>
        <begin position="1"/>
        <end position="22"/>
    </location>
</feature>